<dbReference type="EMBL" id="BT038673">
    <property type="protein sequence ID" value="ACF83678.1"/>
    <property type="molecule type" value="mRNA"/>
</dbReference>
<sequence>MTGEEEQEHGGHRYVRMPPEPPEPEGLAAASSASFRLPESVRVFDELPRARIVQVSRPDAGDITPMLLSYTIEVHYKQVRPRAPPLPTSGFVWPSSSRWAVSVVVPGIWRYRIAA</sequence>
<dbReference type="HOGENOM" id="CLU_2112457_0_0_1"/>
<name>B4FNI5_MAIZE</name>
<evidence type="ECO:0000256" key="1">
    <source>
        <dbReference type="SAM" id="MobiDB-lite"/>
    </source>
</evidence>
<protein>
    <submittedName>
        <fullName evidence="2">Uncharacterized protein</fullName>
    </submittedName>
</protein>
<reference evidence="2" key="1">
    <citation type="journal article" date="2009" name="PLoS Genet.">
        <title>Sequencing, mapping, and analysis of 27,455 maize full-length cDNAs.</title>
        <authorList>
            <person name="Soderlund C."/>
            <person name="Descour A."/>
            <person name="Kudrna D."/>
            <person name="Bomhoff M."/>
            <person name="Boyd L."/>
            <person name="Currie J."/>
            <person name="Angelova A."/>
            <person name="Collura K."/>
            <person name="Wissotski M."/>
            <person name="Ashley E."/>
            <person name="Morrow D."/>
            <person name="Fernandes J."/>
            <person name="Walbot V."/>
            <person name="Yu Y."/>
        </authorList>
    </citation>
    <scope>NUCLEOTIDE SEQUENCE</scope>
    <source>
        <strain evidence="2">B73</strain>
    </source>
</reference>
<dbReference type="AlphaFoldDB" id="B4FNI5"/>
<dbReference type="ExpressionAtlas" id="B4FNI5">
    <property type="expression patterns" value="baseline and differential"/>
</dbReference>
<organism evidence="2">
    <name type="scientific">Zea mays</name>
    <name type="common">Maize</name>
    <dbReference type="NCBI Taxonomy" id="4577"/>
    <lineage>
        <taxon>Eukaryota</taxon>
        <taxon>Viridiplantae</taxon>
        <taxon>Streptophyta</taxon>
        <taxon>Embryophyta</taxon>
        <taxon>Tracheophyta</taxon>
        <taxon>Spermatophyta</taxon>
        <taxon>Magnoliopsida</taxon>
        <taxon>Liliopsida</taxon>
        <taxon>Poales</taxon>
        <taxon>Poaceae</taxon>
        <taxon>PACMAD clade</taxon>
        <taxon>Panicoideae</taxon>
        <taxon>Andropogonodae</taxon>
        <taxon>Andropogoneae</taxon>
        <taxon>Tripsacinae</taxon>
        <taxon>Zea</taxon>
    </lineage>
</organism>
<evidence type="ECO:0000313" key="2">
    <source>
        <dbReference type="EMBL" id="ACF83678.1"/>
    </source>
</evidence>
<proteinExistence type="evidence at transcript level"/>
<feature type="region of interest" description="Disordered" evidence="1">
    <location>
        <begin position="1"/>
        <end position="31"/>
    </location>
</feature>
<accession>B4FNI5</accession>